<accession>A0ABD0W6F9</accession>
<feature type="signal peptide" evidence="1">
    <location>
        <begin position="1"/>
        <end position="25"/>
    </location>
</feature>
<sequence length="178" mass="20301">MKMSGFLSVLLVTSVTLLFTAKGQSNYDMLREVEKKYVNMVIKYTNDNVKFGHEQLNKEHFNFERIAKSVIKPQEVQINLFLKATSCPRATQGSEHKHRSDCTFIKNNRPFINCVVCHKDFTSTNPFIDCIRHQDVKTRNDIRDTGCLSPSDRKHGEDSPLAITTKMADLQAGCFGCH</sequence>
<evidence type="ECO:0000313" key="2">
    <source>
        <dbReference type="EMBL" id="KAL0966874.1"/>
    </source>
</evidence>
<gene>
    <name evidence="2" type="ORF">UPYG_G00301240</name>
</gene>
<dbReference type="EMBL" id="JAGEUA010000009">
    <property type="protein sequence ID" value="KAL0966874.1"/>
    <property type="molecule type" value="Genomic_DNA"/>
</dbReference>
<dbReference type="Proteomes" id="UP001557470">
    <property type="component" value="Unassembled WGS sequence"/>
</dbReference>
<dbReference type="AlphaFoldDB" id="A0ABD0W6F9"/>
<keyword evidence="3" id="KW-1185">Reference proteome</keyword>
<evidence type="ECO:0000256" key="1">
    <source>
        <dbReference type="SAM" id="SignalP"/>
    </source>
</evidence>
<reference evidence="2 3" key="1">
    <citation type="submission" date="2024-06" db="EMBL/GenBank/DDBJ databases">
        <authorList>
            <person name="Pan Q."/>
            <person name="Wen M."/>
            <person name="Jouanno E."/>
            <person name="Zahm M."/>
            <person name="Klopp C."/>
            <person name="Cabau C."/>
            <person name="Louis A."/>
            <person name="Berthelot C."/>
            <person name="Parey E."/>
            <person name="Roest Crollius H."/>
            <person name="Montfort J."/>
            <person name="Robinson-Rechavi M."/>
            <person name="Bouchez O."/>
            <person name="Lampietro C."/>
            <person name="Lopez Roques C."/>
            <person name="Donnadieu C."/>
            <person name="Postlethwait J."/>
            <person name="Bobe J."/>
            <person name="Verreycken H."/>
            <person name="Guiguen Y."/>
        </authorList>
    </citation>
    <scope>NUCLEOTIDE SEQUENCE [LARGE SCALE GENOMIC DNA]</scope>
    <source>
        <strain evidence="2">Up_M1</strain>
        <tissue evidence="2">Testis</tissue>
    </source>
</reference>
<proteinExistence type="predicted"/>
<name>A0ABD0W6F9_UMBPY</name>
<keyword evidence="1" id="KW-0732">Signal</keyword>
<organism evidence="2 3">
    <name type="scientific">Umbra pygmaea</name>
    <name type="common">Eastern mudminnow</name>
    <dbReference type="NCBI Taxonomy" id="75934"/>
    <lineage>
        <taxon>Eukaryota</taxon>
        <taxon>Metazoa</taxon>
        <taxon>Chordata</taxon>
        <taxon>Craniata</taxon>
        <taxon>Vertebrata</taxon>
        <taxon>Euteleostomi</taxon>
        <taxon>Actinopterygii</taxon>
        <taxon>Neopterygii</taxon>
        <taxon>Teleostei</taxon>
        <taxon>Protacanthopterygii</taxon>
        <taxon>Esociformes</taxon>
        <taxon>Umbridae</taxon>
        <taxon>Umbra</taxon>
    </lineage>
</organism>
<feature type="chain" id="PRO_5044822542" evidence="1">
    <location>
        <begin position="26"/>
        <end position="178"/>
    </location>
</feature>
<comment type="caution">
    <text evidence="2">The sequence shown here is derived from an EMBL/GenBank/DDBJ whole genome shotgun (WGS) entry which is preliminary data.</text>
</comment>
<evidence type="ECO:0000313" key="3">
    <source>
        <dbReference type="Proteomes" id="UP001557470"/>
    </source>
</evidence>
<protein>
    <submittedName>
        <fullName evidence="2">Uncharacterized protein</fullName>
    </submittedName>
</protein>